<accession>A0A6A6B7G0</accession>
<name>A0A6A6B7G0_9PEZI</name>
<gene>
    <name evidence="2" type="ORF">K452DRAFT_320125</name>
</gene>
<feature type="region of interest" description="Disordered" evidence="1">
    <location>
        <begin position="150"/>
        <end position="178"/>
    </location>
</feature>
<proteinExistence type="predicted"/>
<sequence>MCITSQLSFALCGCIYPLPPRHCFHAGGGRYCERVVMEPVLVVRDGLCPGCEEEWVRGLEGGVGTGTEKGRGEGKGKGEGKSGSAGVGTRAVALEAGAVVAERFNSGGMGVEEQEREVSSEPTAGAEALDLKEEVKEALKSQLRRICKEASGDSSAPAEEVTLRRRGEARASGSGGGGGLLDARARAFVPGGLRLQRRARAAPHSLSALVEESQEDSALPPSELDLDRAVIRRPTAHMKHRTGTGDAVEAGGEI</sequence>
<evidence type="ECO:0000313" key="3">
    <source>
        <dbReference type="Proteomes" id="UP000799438"/>
    </source>
</evidence>
<keyword evidence="3" id="KW-1185">Reference proteome</keyword>
<dbReference type="RefSeq" id="XP_033395772.1">
    <property type="nucleotide sequence ID" value="XM_033544291.1"/>
</dbReference>
<dbReference type="EMBL" id="ML995491">
    <property type="protein sequence ID" value="KAF2140059.1"/>
    <property type="molecule type" value="Genomic_DNA"/>
</dbReference>
<dbReference type="GeneID" id="54301787"/>
<organism evidence="2 3">
    <name type="scientific">Aplosporella prunicola CBS 121167</name>
    <dbReference type="NCBI Taxonomy" id="1176127"/>
    <lineage>
        <taxon>Eukaryota</taxon>
        <taxon>Fungi</taxon>
        <taxon>Dikarya</taxon>
        <taxon>Ascomycota</taxon>
        <taxon>Pezizomycotina</taxon>
        <taxon>Dothideomycetes</taxon>
        <taxon>Dothideomycetes incertae sedis</taxon>
        <taxon>Botryosphaeriales</taxon>
        <taxon>Aplosporellaceae</taxon>
        <taxon>Aplosporella</taxon>
    </lineage>
</organism>
<dbReference type="AlphaFoldDB" id="A0A6A6B7G0"/>
<protein>
    <submittedName>
        <fullName evidence="2">Uncharacterized protein</fullName>
    </submittedName>
</protein>
<dbReference type="Proteomes" id="UP000799438">
    <property type="component" value="Unassembled WGS sequence"/>
</dbReference>
<reference evidence="2" key="1">
    <citation type="journal article" date="2020" name="Stud. Mycol.">
        <title>101 Dothideomycetes genomes: a test case for predicting lifestyles and emergence of pathogens.</title>
        <authorList>
            <person name="Haridas S."/>
            <person name="Albert R."/>
            <person name="Binder M."/>
            <person name="Bloem J."/>
            <person name="Labutti K."/>
            <person name="Salamov A."/>
            <person name="Andreopoulos B."/>
            <person name="Baker S."/>
            <person name="Barry K."/>
            <person name="Bills G."/>
            <person name="Bluhm B."/>
            <person name="Cannon C."/>
            <person name="Castanera R."/>
            <person name="Culley D."/>
            <person name="Daum C."/>
            <person name="Ezra D."/>
            <person name="Gonzalez J."/>
            <person name="Henrissat B."/>
            <person name="Kuo A."/>
            <person name="Liang C."/>
            <person name="Lipzen A."/>
            <person name="Lutzoni F."/>
            <person name="Magnuson J."/>
            <person name="Mondo S."/>
            <person name="Nolan M."/>
            <person name="Ohm R."/>
            <person name="Pangilinan J."/>
            <person name="Park H.-J."/>
            <person name="Ramirez L."/>
            <person name="Alfaro M."/>
            <person name="Sun H."/>
            <person name="Tritt A."/>
            <person name="Yoshinaga Y."/>
            <person name="Zwiers L.-H."/>
            <person name="Turgeon B."/>
            <person name="Goodwin S."/>
            <person name="Spatafora J."/>
            <person name="Crous P."/>
            <person name="Grigoriev I."/>
        </authorList>
    </citation>
    <scope>NUCLEOTIDE SEQUENCE</scope>
    <source>
        <strain evidence="2">CBS 121167</strain>
    </source>
</reference>
<evidence type="ECO:0000256" key="1">
    <source>
        <dbReference type="SAM" id="MobiDB-lite"/>
    </source>
</evidence>
<feature type="region of interest" description="Disordered" evidence="1">
    <location>
        <begin position="62"/>
        <end position="86"/>
    </location>
</feature>
<evidence type="ECO:0000313" key="2">
    <source>
        <dbReference type="EMBL" id="KAF2140059.1"/>
    </source>
</evidence>
<feature type="compositionally biased region" description="Basic and acidic residues" evidence="1">
    <location>
        <begin position="68"/>
        <end position="80"/>
    </location>
</feature>